<dbReference type="PANTHER" id="PTHR35176:SF11">
    <property type="entry name" value="PYRIDOXAMINE 5'-PHOSPHATE OXIDASE FAMILY PROTEIN"/>
    <property type="match status" value="1"/>
</dbReference>
<dbReference type="STRING" id="1048205.AB852_14935"/>
<proteinExistence type="predicted"/>
<name>A0A1Q4V802_9ACTN</name>
<dbReference type="InterPro" id="IPR019965">
    <property type="entry name" value="PPOX_F420-dep_Rv2061_put"/>
</dbReference>
<accession>A0A1Q4V802</accession>
<evidence type="ECO:0000256" key="1">
    <source>
        <dbReference type="ARBA" id="ARBA00023002"/>
    </source>
</evidence>
<dbReference type="InterPro" id="IPR011576">
    <property type="entry name" value="Pyridox_Oxase_N"/>
</dbReference>
<dbReference type="Gene3D" id="2.30.110.10">
    <property type="entry name" value="Electron Transport, Fmn-binding Protein, Chain A"/>
    <property type="match status" value="1"/>
</dbReference>
<dbReference type="InterPro" id="IPR012349">
    <property type="entry name" value="Split_barrel_FMN-bd"/>
</dbReference>
<reference evidence="3 4" key="1">
    <citation type="submission" date="2015-06" db="EMBL/GenBank/DDBJ databases">
        <title>Cloning and characterization of the uncialamcin biosynthetic gene cluster.</title>
        <authorList>
            <person name="Yan X."/>
            <person name="Huang T."/>
            <person name="Ge H."/>
            <person name="Shen B."/>
        </authorList>
    </citation>
    <scope>NUCLEOTIDE SEQUENCE [LARGE SCALE GENOMIC DNA]</scope>
    <source>
        <strain evidence="3 4">DCA2648</strain>
    </source>
</reference>
<dbReference type="GO" id="GO:0070967">
    <property type="term" value="F:coenzyme F420 binding"/>
    <property type="evidence" value="ECO:0007669"/>
    <property type="project" value="TreeGrafter"/>
</dbReference>
<dbReference type="AlphaFoldDB" id="A0A1Q4V802"/>
<gene>
    <name evidence="3" type="ORF">AB852_14935</name>
</gene>
<dbReference type="GO" id="GO:0005829">
    <property type="term" value="C:cytosol"/>
    <property type="evidence" value="ECO:0007669"/>
    <property type="project" value="TreeGrafter"/>
</dbReference>
<protein>
    <submittedName>
        <fullName evidence="3">Pyridoxamine 5'-phosphate oxidase</fullName>
    </submittedName>
</protein>
<dbReference type="GO" id="GO:0016627">
    <property type="term" value="F:oxidoreductase activity, acting on the CH-CH group of donors"/>
    <property type="evidence" value="ECO:0007669"/>
    <property type="project" value="TreeGrafter"/>
</dbReference>
<dbReference type="SUPFAM" id="SSF50475">
    <property type="entry name" value="FMN-binding split barrel"/>
    <property type="match status" value="1"/>
</dbReference>
<dbReference type="InterPro" id="IPR052019">
    <property type="entry name" value="F420H2_bilvrd_red/Heme_oxyg"/>
</dbReference>
<dbReference type="PANTHER" id="PTHR35176">
    <property type="entry name" value="HEME OXYGENASE HI_0854-RELATED"/>
    <property type="match status" value="1"/>
</dbReference>
<evidence type="ECO:0000313" key="4">
    <source>
        <dbReference type="Proteomes" id="UP000186455"/>
    </source>
</evidence>
<dbReference type="EMBL" id="LFBV01000003">
    <property type="protein sequence ID" value="OKH93973.1"/>
    <property type="molecule type" value="Genomic_DNA"/>
</dbReference>
<sequence>MSADPFTTARHISLTTFRADGTGVATPVWFAQEDGKLYVWTPSDSWKVKRLRRDPRVVITVCDARGRVREGAHSAEGTAELLDDPSGVRELLARKYTWQFHLVDLQRKALRRTQPASGVVLTLAVTDA</sequence>
<keyword evidence="4" id="KW-1185">Reference proteome</keyword>
<organism evidence="3 4">
    <name type="scientific">Streptomyces uncialis</name>
    <dbReference type="NCBI Taxonomy" id="1048205"/>
    <lineage>
        <taxon>Bacteria</taxon>
        <taxon>Bacillati</taxon>
        <taxon>Actinomycetota</taxon>
        <taxon>Actinomycetes</taxon>
        <taxon>Kitasatosporales</taxon>
        <taxon>Streptomycetaceae</taxon>
        <taxon>Streptomyces</taxon>
    </lineage>
</organism>
<keyword evidence="1" id="KW-0560">Oxidoreductase</keyword>
<evidence type="ECO:0000313" key="3">
    <source>
        <dbReference type="EMBL" id="OKH93973.1"/>
    </source>
</evidence>
<feature type="domain" description="Pyridoxamine 5'-phosphate oxidase N-terminal" evidence="2">
    <location>
        <begin position="10"/>
        <end position="100"/>
    </location>
</feature>
<dbReference type="NCBIfam" id="TIGR03666">
    <property type="entry name" value="Rv2061_F420"/>
    <property type="match status" value="1"/>
</dbReference>
<dbReference type="RefSeq" id="WP_073788337.1">
    <property type="nucleotide sequence ID" value="NZ_LFBV01000003.1"/>
</dbReference>
<comment type="caution">
    <text evidence="3">The sequence shown here is derived from an EMBL/GenBank/DDBJ whole genome shotgun (WGS) entry which is preliminary data.</text>
</comment>
<dbReference type="Proteomes" id="UP000186455">
    <property type="component" value="Unassembled WGS sequence"/>
</dbReference>
<dbReference type="Pfam" id="PF01243">
    <property type="entry name" value="PNPOx_N"/>
    <property type="match status" value="1"/>
</dbReference>
<evidence type="ECO:0000259" key="2">
    <source>
        <dbReference type="Pfam" id="PF01243"/>
    </source>
</evidence>